<feature type="compositionally biased region" description="Basic and acidic residues" evidence="12">
    <location>
        <begin position="657"/>
        <end position="667"/>
    </location>
</feature>
<dbReference type="Pfam" id="PF01504">
    <property type="entry name" value="PIP5K"/>
    <property type="match status" value="1"/>
</dbReference>
<evidence type="ECO:0000313" key="14">
    <source>
        <dbReference type="EMBL" id="KZZ88879.1"/>
    </source>
</evidence>
<proteinExistence type="predicted"/>
<dbReference type="VEuPathDB" id="FungiDB:AAP_04671"/>
<evidence type="ECO:0000256" key="12">
    <source>
        <dbReference type="SAM" id="MobiDB-lite"/>
    </source>
</evidence>
<evidence type="ECO:0000256" key="9">
    <source>
        <dbReference type="ARBA" id="ARBA00080374"/>
    </source>
</evidence>
<feature type="compositionally biased region" description="Low complexity" evidence="12">
    <location>
        <begin position="1690"/>
        <end position="1700"/>
    </location>
</feature>
<protein>
    <recommendedName>
        <fullName evidence="2">1-phosphatidylinositol-4-phosphate 5-kinase</fullName>
        <ecNumber evidence="2">2.7.1.68</ecNumber>
    </recommendedName>
    <alternativeName>
        <fullName evidence="10">1-phosphatidylinositol 4-phosphate kinase</fullName>
    </alternativeName>
    <alternativeName>
        <fullName evidence="8">Diphosphoinositide kinase</fullName>
    </alternativeName>
    <alternativeName>
        <fullName evidence="9">PIP5K</fullName>
    </alternativeName>
</protein>
<evidence type="ECO:0000256" key="4">
    <source>
        <dbReference type="ARBA" id="ARBA00022679"/>
    </source>
</evidence>
<comment type="caution">
    <text evidence="14">The sequence shown here is derived from an EMBL/GenBank/DDBJ whole genome shotgun (WGS) entry which is preliminary data.</text>
</comment>
<dbReference type="InterPro" id="IPR027484">
    <property type="entry name" value="PInositol-4-P-5-kinase_N"/>
</dbReference>
<dbReference type="GO" id="GO:0016308">
    <property type="term" value="F:1-phosphatidylinositol-4-phosphate 5-kinase activity"/>
    <property type="evidence" value="ECO:0007669"/>
    <property type="project" value="UniProtKB-EC"/>
</dbReference>
<feature type="compositionally biased region" description="Low complexity" evidence="12">
    <location>
        <begin position="220"/>
        <end position="231"/>
    </location>
</feature>
<comment type="catalytic activity">
    <reaction evidence="1">
        <text>a 1,2-diacyl-sn-glycero-3-phospho-(1D-myo-inositol 4-phosphate) + ATP = a 1,2-diacyl-sn-glycero-3-phospho-(1D-myo-inositol-4,5-bisphosphate) + ADP + H(+)</text>
        <dbReference type="Rhea" id="RHEA:14425"/>
        <dbReference type="ChEBI" id="CHEBI:15378"/>
        <dbReference type="ChEBI" id="CHEBI:30616"/>
        <dbReference type="ChEBI" id="CHEBI:58178"/>
        <dbReference type="ChEBI" id="CHEBI:58456"/>
        <dbReference type="ChEBI" id="CHEBI:456216"/>
        <dbReference type="EC" id="2.7.1.68"/>
    </reaction>
</comment>
<evidence type="ECO:0000256" key="1">
    <source>
        <dbReference type="ARBA" id="ARBA00000444"/>
    </source>
</evidence>
<evidence type="ECO:0000256" key="11">
    <source>
        <dbReference type="PROSITE-ProRule" id="PRU00781"/>
    </source>
</evidence>
<dbReference type="GO" id="GO:0005524">
    <property type="term" value="F:ATP binding"/>
    <property type="evidence" value="ECO:0007669"/>
    <property type="project" value="UniProtKB-UniRule"/>
</dbReference>
<feature type="compositionally biased region" description="Low complexity" evidence="12">
    <location>
        <begin position="1746"/>
        <end position="1758"/>
    </location>
</feature>
<keyword evidence="15" id="KW-1185">Reference proteome</keyword>
<feature type="compositionally biased region" description="Gly residues" evidence="12">
    <location>
        <begin position="232"/>
        <end position="245"/>
    </location>
</feature>
<dbReference type="SUPFAM" id="SSF56104">
    <property type="entry name" value="SAICAR synthase-like"/>
    <property type="match status" value="1"/>
</dbReference>
<feature type="region of interest" description="Disordered" evidence="12">
    <location>
        <begin position="596"/>
        <end position="933"/>
    </location>
</feature>
<feature type="region of interest" description="Disordered" evidence="12">
    <location>
        <begin position="1602"/>
        <end position="1788"/>
    </location>
</feature>
<sequence>MIASTAATDTDTETASPRTAAVLPATASKAAATAARAAAASSAAYFAGLDPAETGTETEIETETEEGTEPASSSSTSTSTSTSTSSAASITDTAATTTTDYDSSAESDITATGIALTRSPATTTTTSTTTIPHKAQSDSRMMMSPGSTAATRRNYKTNSTADLDLKVDGIFSPIVADHQYQKLSQTPLQQLQQQQRQEEDDQFQTSERGLETGTITDYEQGQTHGHTQRQGQGQGHGHGHGGFGQGTSRDGNHPQQHWQYDGSHPNPSTNASSTSVSTQSFTHPQLSPRLQQKNGALSLDTDRVNAAEEKRNLSSRGISPPPEQEELKQDPSSSRTFFYSPATATTPTAPKKLYESFDFENTHLPETEDNHKIMDGGQIQGEDNGEQQRQQFAVRPRTERRRNPNREFSFAPGMFQGMLSSASLDDQRTIHLPPTGEFEPGGEGGGGGNQNNNDNTFHLAAPAPRSLADHPSGRNGSYLTPANTNGSGYLSANGFLDEYTPSSLTGSCVDLGLDLNPSNENDGGHHMHRQQQDSHHNNINGYDEYDTPRSLSSSSLLAADNSKKHGASATDLHSEENRESDATPTYLPFHYAKSDTQVHAQAHTDSRTRSQSHLPPQLRHFSQQQLQQQQQQSKPSRTNTDNTETTSASPFYTPLETPEHSSTDRENTSSFPISYQHQQQPHHQSNSSAHSTPTTPTATHTTAAYMSQPPYPPTLHVNGPQLPPLEVPKPERPLHARPQFSLSTPTSPIVKPSFPKEDESRTTPTQQSSSMVSNAGNGLPSSLQIPSAPPTSSGHPAYRPSSQHDVSSHENSNNNNNGSWTSQQTHSQSPPPPTTGSTNRPRRSTTSSTSAPRRASVSLVTRRNSRSQPNDPNNPTSPAGATESEYEDNGHRLSHSQSQPRLRPLTRVETFRTQQRRLSRSRRRRREEEDDDKVMVGTKVDQNHQNFVTAYNMLTGIRFTVSRTNAKIDRPLKDEDFDACFKFSFDVAGRELTPSAKYDFKFKDYAPWVFRHLRARFKLDPADYLMSLTSKYILSELGSPGKSGSFFYFSRDYKYIIKTIHHSEHKLLRRILRDYYEHVDKNPNTLISQFYGLHRVKMAYGRKIHFVVMNNLFPPHRDIHQMFDLKGSTVGRDYREEDLARNPRATMKDLNWLRREKRLHCGPLRKDVFMTQVKRDVALLQRLNIMDYSLLVGMHDTRKGNDEQLRDRALQVYQPGTKAGQLKGLGNGTEEQARQSADSSVTGQDSVLAQAQGPRLSNLEQGSVSSSQSQTQSQRYPRPSRQSFREISIPLERMKGKSVDEILDQTKQLVFYSEEGGFRATNQAGDAIGEIYYLGIIDCLTTYGVVKKAENFWKGLSHNRNEISPIPPVSYANRFIEFIEHITKSPEQHAQEREERERERERQRALGLRPSLSSDGPADSNSNFFHSPNGKGKGSVDGSGPHHQHIFTSMNDPSGSSAAVLPVVEEVPGESNASIRSQHASSMQIYENLMKGTSSRYEVRLSSGPGLPGSSTSPSNVRRPAFTLPDSLNMEGNPYGFPPGSAGTGETGDEGRAGSAGSAGSDSSYGGGGGPGGHGLSLSHGHDYDYGPGSGAGHAAGAGAGGPFAAYDEHHTNVGGQQQPLHPEIPNFLRPGQHDDGASDGDGEGEYSASHQGQYQHDIQPRQHRQSGNRPQPYRPYLYEDNYAYDTDATPPSSSTMHVPHMPPPPDSLPPPPVPQRTPPHPPSPPPSWEREREREREQRAHHRSTSGTMSSESGMNSDAAQPSMIAKNEMFLESFPKPPLSPTVSRS</sequence>
<dbReference type="PROSITE" id="PS51455">
    <property type="entry name" value="PIPK"/>
    <property type="match status" value="1"/>
</dbReference>
<feature type="compositionally biased region" description="Low complexity" evidence="12">
    <location>
        <begin position="809"/>
        <end position="828"/>
    </location>
</feature>
<feature type="compositionally biased region" description="Low complexity" evidence="12">
    <location>
        <begin position="1501"/>
        <end position="1515"/>
    </location>
</feature>
<dbReference type="GO" id="GO:0005886">
    <property type="term" value="C:plasma membrane"/>
    <property type="evidence" value="ECO:0007669"/>
    <property type="project" value="TreeGrafter"/>
</dbReference>
<dbReference type="EMBL" id="AZGZ01000023">
    <property type="protein sequence ID" value="KZZ88879.1"/>
    <property type="molecule type" value="Genomic_DNA"/>
</dbReference>
<evidence type="ECO:0000259" key="13">
    <source>
        <dbReference type="PROSITE" id="PS51455"/>
    </source>
</evidence>
<feature type="compositionally biased region" description="Polar residues" evidence="12">
    <location>
        <begin position="762"/>
        <end position="805"/>
    </location>
</feature>
<evidence type="ECO:0000256" key="3">
    <source>
        <dbReference type="ARBA" id="ARBA00022553"/>
    </source>
</evidence>
<keyword evidence="3" id="KW-0597">Phosphoprotein</keyword>
<feature type="compositionally biased region" description="Pro residues" evidence="12">
    <location>
        <begin position="1701"/>
        <end position="1728"/>
    </location>
</feature>
<reference evidence="14 15" key="1">
    <citation type="journal article" date="2016" name="Genome Biol. Evol.">
        <title>Divergent and convergent evolution of fungal pathogenicity.</title>
        <authorList>
            <person name="Shang Y."/>
            <person name="Xiao G."/>
            <person name="Zheng P."/>
            <person name="Cen K."/>
            <person name="Zhan S."/>
            <person name="Wang C."/>
        </authorList>
    </citation>
    <scope>NUCLEOTIDE SEQUENCE [LARGE SCALE GENOMIC DNA]</scope>
    <source>
        <strain evidence="14 15">ARSEF 7405</strain>
    </source>
</reference>
<dbReference type="GO" id="GO:0046854">
    <property type="term" value="P:phosphatidylinositol phosphate biosynthetic process"/>
    <property type="evidence" value="ECO:0007669"/>
    <property type="project" value="UniProtKB-ARBA"/>
</dbReference>
<accession>A0A167WI57</accession>
<feature type="compositionally biased region" description="Acidic residues" evidence="12">
    <location>
        <begin position="56"/>
        <end position="68"/>
    </location>
</feature>
<dbReference type="FunFam" id="3.30.800.10:FF:000009">
    <property type="entry name" value="Phosphatidylinositol 4-phosphate 5-kinase its3"/>
    <property type="match status" value="1"/>
</dbReference>
<feature type="compositionally biased region" description="Polar residues" evidence="12">
    <location>
        <begin position="265"/>
        <end position="295"/>
    </location>
</feature>
<feature type="compositionally biased region" description="Basic and acidic residues" evidence="12">
    <location>
        <begin position="1729"/>
        <end position="1739"/>
    </location>
</feature>
<feature type="compositionally biased region" description="Low complexity" evidence="12">
    <location>
        <begin position="1261"/>
        <end position="1282"/>
    </location>
</feature>
<evidence type="ECO:0000313" key="15">
    <source>
        <dbReference type="Proteomes" id="UP000242877"/>
    </source>
</evidence>
<feature type="compositionally biased region" description="Low complexity" evidence="12">
    <location>
        <begin position="186"/>
        <end position="195"/>
    </location>
</feature>
<dbReference type="Proteomes" id="UP000242877">
    <property type="component" value="Unassembled WGS sequence"/>
</dbReference>
<feature type="compositionally biased region" description="Low complexity" evidence="12">
    <location>
        <begin position="623"/>
        <end position="632"/>
    </location>
</feature>
<feature type="region of interest" description="Disordered" evidence="12">
    <location>
        <begin position="1216"/>
        <end position="1246"/>
    </location>
</feature>
<feature type="region of interest" description="Disordered" evidence="12">
    <location>
        <begin position="50"/>
        <end position="151"/>
    </location>
</feature>
<keyword evidence="6 11" id="KW-0418">Kinase</keyword>
<feature type="compositionally biased region" description="Basic and acidic residues" evidence="12">
    <location>
        <begin position="300"/>
        <end position="312"/>
    </location>
</feature>
<feature type="compositionally biased region" description="Basic and acidic residues" evidence="12">
    <location>
        <begin position="572"/>
        <end position="581"/>
    </location>
</feature>
<feature type="region of interest" description="Disordered" evidence="12">
    <location>
        <begin position="220"/>
        <end position="348"/>
    </location>
</feature>
<dbReference type="Gene3D" id="3.30.800.10">
    <property type="entry name" value="Phosphatidylinositol Phosphate Kinase II Beta"/>
    <property type="match status" value="1"/>
</dbReference>
<name>A0A167WI57_9EURO</name>
<evidence type="ECO:0000256" key="6">
    <source>
        <dbReference type="ARBA" id="ARBA00022777"/>
    </source>
</evidence>
<dbReference type="Gene3D" id="3.30.810.10">
    <property type="entry name" value="2-Layer Sandwich"/>
    <property type="match status" value="1"/>
</dbReference>
<keyword evidence="7 11" id="KW-0067">ATP-binding</keyword>
<feature type="domain" description="PIPK" evidence="13">
    <location>
        <begin position="943"/>
        <end position="1383"/>
    </location>
</feature>
<evidence type="ECO:0000256" key="5">
    <source>
        <dbReference type="ARBA" id="ARBA00022741"/>
    </source>
</evidence>
<feature type="compositionally biased region" description="Low complexity" evidence="12">
    <location>
        <begin position="674"/>
        <end position="704"/>
    </location>
</feature>
<keyword evidence="4 11" id="KW-0808">Transferase</keyword>
<feature type="region of interest" description="Disordered" evidence="12">
    <location>
        <begin position="366"/>
        <end position="411"/>
    </location>
</feature>
<dbReference type="InterPro" id="IPR002498">
    <property type="entry name" value="PInositol-4-P-4/5-kinase_core"/>
</dbReference>
<feature type="compositionally biased region" description="Basic and acidic residues" evidence="12">
    <location>
        <begin position="1384"/>
        <end position="1404"/>
    </location>
</feature>
<feature type="compositionally biased region" description="Gly residues" evidence="12">
    <location>
        <begin position="439"/>
        <end position="449"/>
    </location>
</feature>
<feature type="compositionally biased region" description="Polar residues" evidence="12">
    <location>
        <begin position="859"/>
        <end position="879"/>
    </location>
</feature>
<dbReference type="InterPro" id="IPR023610">
    <property type="entry name" value="PInositol-4/5-P-5/4-kinase"/>
</dbReference>
<feature type="compositionally biased region" description="Low complexity" evidence="12">
    <location>
        <begin position="69"/>
        <end position="108"/>
    </location>
</feature>
<dbReference type="InterPro" id="IPR027483">
    <property type="entry name" value="PInositol-4-P-4/5-kinase_C_sf"/>
</dbReference>
<feature type="compositionally biased region" description="Low complexity" evidence="12">
    <location>
        <begin position="835"/>
        <end position="858"/>
    </location>
</feature>
<evidence type="ECO:0000256" key="10">
    <source>
        <dbReference type="ARBA" id="ARBA00082306"/>
    </source>
</evidence>
<dbReference type="OrthoDB" id="20783at2759"/>
<feature type="region of interest" description="Disordered" evidence="12">
    <location>
        <begin position="1497"/>
        <end position="1582"/>
    </location>
</feature>
<feature type="region of interest" description="Disordered" evidence="12">
    <location>
        <begin position="186"/>
        <end position="208"/>
    </location>
</feature>
<organism evidence="14 15">
    <name type="scientific">Ascosphaera apis ARSEF 7405</name>
    <dbReference type="NCBI Taxonomy" id="392613"/>
    <lineage>
        <taxon>Eukaryota</taxon>
        <taxon>Fungi</taxon>
        <taxon>Dikarya</taxon>
        <taxon>Ascomycota</taxon>
        <taxon>Pezizomycotina</taxon>
        <taxon>Eurotiomycetes</taxon>
        <taxon>Eurotiomycetidae</taxon>
        <taxon>Onygenales</taxon>
        <taxon>Ascosphaeraceae</taxon>
        <taxon>Ascosphaera</taxon>
    </lineage>
</organism>
<dbReference type="CDD" id="cd17303">
    <property type="entry name" value="PIPKc_PIP5K_yeast_like"/>
    <property type="match status" value="1"/>
</dbReference>
<dbReference type="EC" id="2.7.1.68" evidence="2"/>
<feature type="compositionally biased region" description="Polar residues" evidence="12">
    <location>
        <begin position="1234"/>
        <end position="1246"/>
    </location>
</feature>
<feature type="region of interest" description="Disordered" evidence="12">
    <location>
        <begin position="515"/>
        <end position="582"/>
    </location>
</feature>
<feature type="compositionally biased region" description="Low complexity" evidence="12">
    <location>
        <begin position="1553"/>
        <end position="1564"/>
    </location>
</feature>
<feature type="compositionally biased region" description="Basic residues" evidence="12">
    <location>
        <begin position="914"/>
        <end position="925"/>
    </location>
</feature>
<feature type="region of interest" description="Disordered" evidence="12">
    <location>
        <begin position="1258"/>
        <end position="1286"/>
    </location>
</feature>
<feature type="compositionally biased region" description="Gly residues" evidence="12">
    <location>
        <begin position="1565"/>
        <end position="1575"/>
    </location>
</feature>
<feature type="region of interest" description="Disordered" evidence="12">
    <location>
        <begin position="1"/>
        <end position="30"/>
    </location>
</feature>
<feature type="region of interest" description="Disordered" evidence="12">
    <location>
        <begin position="1384"/>
        <end position="1457"/>
    </location>
</feature>
<feature type="region of interest" description="Disordered" evidence="12">
    <location>
        <begin position="433"/>
        <end position="480"/>
    </location>
</feature>
<dbReference type="PANTHER" id="PTHR23086:SF8">
    <property type="entry name" value="PHOSPHATIDYLINOSITOL 5-PHOSPHATE 4-KINASE, ISOFORM A"/>
    <property type="match status" value="1"/>
</dbReference>
<evidence type="ECO:0000256" key="7">
    <source>
        <dbReference type="ARBA" id="ARBA00022840"/>
    </source>
</evidence>
<keyword evidence="5 11" id="KW-0547">Nucleotide-binding</keyword>
<gene>
    <name evidence="14" type="ORF">AAP_04671</name>
</gene>
<evidence type="ECO:0000256" key="2">
    <source>
        <dbReference type="ARBA" id="ARBA00012172"/>
    </source>
</evidence>
<feature type="compositionally biased region" description="Polar residues" evidence="12">
    <location>
        <begin position="1411"/>
        <end position="1426"/>
    </location>
</feature>
<feature type="compositionally biased region" description="Polar residues" evidence="12">
    <location>
        <begin position="633"/>
        <end position="650"/>
    </location>
</feature>
<dbReference type="SMART" id="SM00330">
    <property type="entry name" value="PIPKc"/>
    <property type="match status" value="1"/>
</dbReference>
<dbReference type="PANTHER" id="PTHR23086">
    <property type="entry name" value="PHOSPHATIDYLINOSITOL-4-PHOSPHATE 5-KINASE"/>
    <property type="match status" value="1"/>
</dbReference>
<feature type="compositionally biased region" description="Polar residues" evidence="12">
    <location>
        <begin position="1446"/>
        <end position="1457"/>
    </location>
</feature>
<feature type="compositionally biased region" description="Basic and acidic residues" evidence="12">
    <location>
        <begin position="522"/>
        <end position="536"/>
    </location>
</feature>
<evidence type="ECO:0000256" key="8">
    <source>
        <dbReference type="ARBA" id="ARBA00078403"/>
    </source>
</evidence>